<dbReference type="EMBL" id="LAZR01000098">
    <property type="protein sequence ID" value="KKN92000.1"/>
    <property type="molecule type" value="Genomic_DNA"/>
</dbReference>
<reference evidence="1" key="1">
    <citation type="journal article" date="2015" name="Nature">
        <title>Complex archaea that bridge the gap between prokaryotes and eukaryotes.</title>
        <authorList>
            <person name="Spang A."/>
            <person name="Saw J.H."/>
            <person name="Jorgensen S.L."/>
            <person name="Zaremba-Niedzwiedzka K."/>
            <person name="Martijn J."/>
            <person name="Lind A.E."/>
            <person name="van Eijk R."/>
            <person name="Schleper C."/>
            <person name="Guy L."/>
            <person name="Ettema T.J."/>
        </authorList>
    </citation>
    <scope>NUCLEOTIDE SEQUENCE</scope>
</reference>
<organism evidence="1">
    <name type="scientific">marine sediment metagenome</name>
    <dbReference type="NCBI Taxonomy" id="412755"/>
    <lineage>
        <taxon>unclassified sequences</taxon>
        <taxon>metagenomes</taxon>
        <taxon>ecological metagenomes</taxon>
    </lineage>
</organism>
<protein>
    <recommendedName>
        <fullName evidence="2">Phage head-tail adaptor</fullName>
    </recommendedName>
</protein>
<dbReference type="Pfam" id="PF05521">
    <property type="entry name" value="Phage_HCP"/>
    <property type="match status" value="1"/>
</dbReference>
<accession>A0A0F9UFL4</accession>
<proteinExistence type="predicted"/>
<dbReference type="NCBIfam" id="TIGR01563">
    <property type="entry name" value="gp16_SPP1"/>
    <property type="match status" value="1"/>
</dbReference>
<dbReference type="AlphaFoldDB" id="A0A0F9UFL4"/>
<dbReference type="Gene3D" id="2.40.10.270">
    <property type="entry name" value="Bacteriophage SPP1 head-tail adaptor protein"/>
    <property type="match status" value="1"/>
</dbReference>
<comment type="caution">
    <text evidence="1">The sequence shown here is derived from an EMBL/GenBank/DDBJ whole genome shotgun (WGS) entry which is preliminary data.</text>
</comment>
<evidence type="ECO:0000313" key="1">
    <source>
        <dbReference type="EMBL" id="KKN92000.1"/>
    </source>
</evidence>
<dbReference type="InterPro" id="IPR008767">
    <property type="entry name" value="Phage_SPP1_head-tail_adaptor"/>
</dbReference>
<name>A0A0F9UFL4_9ZZZZ</name>
<gene>
    <name evidence="1" type="ORF">LCGC14_0212810</name>
</gene>
<sequence length="110" mass="12490">MAPLFLDPALLRKRAVLETADLTPDGAGGASTTWRELRELSVHVEPVSVVARERFDQHEVVVTHRVICRWTTDVERGRAFRLGTRRLAILSVHDPDETGRFLVCRCAEER</sequence>
<evidence type="ECO:0008006" key="2">
    <source>
        <dbReference type="Google" id="ProtNLM"/>
    </source>
</evidence>
<dbReference type="InterPro" id="IPR038666">
    <property type="entry name" value="SSP1_head-tail_sf"/>
</dbReference>